<protein>
    <submittedName>
        <fullName evidence="1">Uncharacterized protein</fullName>
    </submittedName>
</protein>
<proteinExistence type="predicted"/>
<organism evidence="1 2">
    <name type="scientific">Alistipes communis</name>
    <dbReference type="NCBI Taxonomy" id="2585118"/>
    <lineage>
        <taxon>Bacteria</taxon>
        <taxon>Pseudomonadati</taxon>
        <taxon>Bacteroidota</taxon>
        <taxon>Bacteroidia</taxon>
        <taxon>Bacteroidales</taxon>
        <taxon>Rikenellaceae</taxon>
        <taxon>Alistipes</taxon>
    </lineage>
</organism>
<dbReference type="AlphaFoldDB" id="A0A4Y1XNU2"/>
<dbReference type="OrthoDB" id="1001487at2"/>
<accession>A0A4Y1XNU2</accession>
<reference evidence="2" key="1">
    <citation type="submission" date="2019-06" db="EMBL/GenBank/DDBJ databases">
        <title>Alistipes onderdonkii subsp. vulgaris subsp. nov., Alistipes dispar sp. nov. and Alistipes communis sp. nov., isolated from human faeces, and creation of Alistipes onderdonkii subsp. onderdonkii subsp. nov.</title>
        <authorList>
            <person name="Sakamoto M."/>
            <person name="Ikeyama N."/>
            <person name="Ogata Y."/>
            <person name="Suda W."/>
            <person name="Iino T."/>
            <person name="Hattori M."/>
            <person name="Ohkuma M."/>
        </authorList>
    </citation>
    <scope>NUCLEOTIDE SEQUENCE [LARGE SCALE GENOMIC DNA]</scope>
    <source>
        <strain evidence="2">5CBH24</strain>
    </source>
</reference>
<gene>
    <name evidence="1" type="ORF">A5CBH24_23010</name>
</gene>
<dbReference type="GeneID" id="78343017"/>
<dbReference type="Proteomes" id="UP000318946">
    <property type="component" value="Chromosome"/>
</dbReference>
<sequence>MSIRLRSGGHSFPKELPAEYAAADRVVCSVLTHKTLLVPAEVFERESAPNYLALAGLGCAETECAVYSDPQRQQIAVMAVDKECRRQLAETAGDRVTFTSPLLFQPKFAGQGAWLIHTDGLLYIKIYDNVLRLAEVVRAQGTADVLYYLGRLDRTFPLKTYPLCLSGSDTLARQLRKYFRDVRCE</sequence>
<dbReference type="KEGG" id="acou:A5CBH24_23010"/>
<evidence type="ECO:0000313" key="2">
    <source>
        <dbReference type="Proteomes" id="UP000318946"/>
    </source>
</evidence>
<keyword evidence="2" id="KW-1185">Reference proteome</keyword>
<dbReference type="EMBL" id="AP019735">
    <property type="protein sequence ID" value="BBL04988.1"/>
    <property type="molecule type" value="Genomic_DNA"/>
</dbReference>
<dbReference type="RefSeq" id="WP_019129575.1">
    <property type="nucleotide sequence ID" value="NZ_AP019735.1"/>
</dbReference>
<name>A0A4Y1XNU2_9BACT</name>
<evidence type="ECO:0000313" key="1">
    <source>
        <dbReference type="EMBL" id="BBL04988.1"/>
    </source>
</evidence>
<accession>A0A4Y1WXY2</accession>